<reference evidence="1 2" key="1">
    <citation type="submission" date="2019-06" db="EMBL/GenBank/DDBJ databases">
        <title>Sequencing the genomes of 1000 actinobacteria strains.</title>
        <authorList>
            <person name="Klenk H.-P."/>
        </authorList>
    </citation>
    <scope>NUCLEOTIDE SEQUENCE [LARGE SCALE GENOMIC DNA]</scope>
    <source>
        <strain evidence="1 2">DSM 45456</strain>
    </source>
</reference>
<comment type="caution">
    <text evidence="1">The sequence shown here is derived from an EMBL/GenBank/DDBJ whole genome shotgun (WGS) entry which is preliminary data.</text>
</comment>
<name>A0A543JK50_9PSEU</name>
<sequence length="133" mass="14508">MGTSWVGVMDVPLTGNQTYIVDANVRGGLTAVTPVCSFISARLVHVETGQVIQDSERLVTEICVTDSDDDPTNNPEPVKVSNNDTVPISVEIDVRGRKTIRLEAMRKDVKVFGPIQTSAIFSHSTGLTTIRYF</sequence>
<evidence type="ECO:0000313" key="2">
    <source>
        <dbReference type="Proteomes" id="UP000316628"/>
    </source>
</evidence>
<gene>
    <name evidence="1" type="ORF">FHX81_5657</name>
</gene>
<organism evidence="1 2">
    <name type="scientific">Saccharothrix saharensis</name>
    <dbReference type="NCBI Taxonomy" id="571190"/>
    <lineage>
        <taxon>Bacteria</taxon>
        <taxon>Bacillati</taxon>
        <taxon>Actinomycetota</taxon>
        <taxon>Actinomycetes</taxon>
        <taxon>Pseudonocardiales</taxon>
        <taxon>Pseudonocardiaceae</taxon>
        <taxon>Saccharothrix</taxon>
    </lineage>
</organism>
<dbReference type="Proteomes" id="UP000316628">
    <property type="component" value="Unassembled WGS sequence"/>
</dbReference>
<dbReference type="EMBL" id="VFPP01000001">
    <property type="protein sequence ID" value="TQM83239.1"/>
    <property type="molecule type" value="Genomic_DNA"/>
</dbReference>
<proteinExistence type="predicted"/>
<keyword evidence="2" id="KW-1185">Reference proteome</keyword>
<accession>A0A543JK50</accession>
<evidence type="ECO:0000313" key="1">
    <source>
        <dbReference type="EMBL" id="TQM83239.1"/>
    </source>
</evidence>
<dbReference type="AlphaFoldDB" id="A0A543JK50"/>
<protein>
    <submittedName>
        <fullName evidence="1">Uncharacterized protein</fullName>
    </submittedName>
</protein>